<dbReference type="InterPro" id="IPR052194">
    <property type="entry name" value="MESH1"/>
</dbReference>
<proteinExistence type="predicted"/>
<dbReference type="Proteomes" id="UP000650424">
    <property type="component" value="Unassembled WGS sequence"/>
</dbReference>
<evidence type="ECO:0000313" key="1">
    <source>
        <dbReference type="EMBL" id="MBC3917631.1"/>
    </source>
</evidence>
<accession>A0ABR6ZP21</accession>
<dbReference type="Pfam" id="PF13328">
    <property type="entry name" value="HD_4"/>
    <property type="match status" value="1"/>
</dbReference>
<gene>
    <name evidence="1" type="ORF">H8L32_09120</name>
</gene>
<keyword evidence="2" id="KW-1185">Reference proteome</keyword>
<dbReference type="PANTHER" id="PTHR46246:SF1">
    <property type="entry name" value="GUANOSINE-3',5'-BIS(DIPHOSPHATE) 3'-PYROPHOSPHOHYDROLASE MESH1"/>
    <property type="match status" value="1"/>
</dbReference>
<protein>
    <submittedName>
        <fullName evidence="1">Bifunctional (P)ppGpp synthetase/guanosine-3',5'-bis(Diphosphate) 3'-pyrophosphohydrolase</fullName>
    </submittedName>
</protein>
<dbReference type="EMBL" id="JACOGF010000004">
    <property type="protein sequence ID" value="MBC3917631.1"/>
    <property type="molecule type" value="Genomic_DNA"/>
</dbReference>
<name>A0ABR6ZP21_9BURK</name>
<dbReference type="Gene3D" id="1.10.3210.10">
    <property type="entry name" value="Hypothetical protein af1432"/>
    <property type="match status" value="1"/>
</dbReference>
<dbReference type="PANTHER" id="PTHR46246">
    <property type="entry name" value="GUANOSINE-3',5'-BIS(DIPHOSPHATE) 3'-PYROPHOSPHOHYDROLASE MESH1"/>
    <property type="match status" value="1"/>
</dbReference>
<organism evidence="1 2">
    <name type="scientific">Undibacterium hunanense</name>
    <dbReference type="NCBI Taxonomy" id="2762292"/>
    <lineage>
        <taxon>Bacteria</taxon>
        <taxon>Pseudomonadati</taxon>
        <taxon>Pseudomonadota</taxon>
        <taxon>Betaproteobacteria</taxon>
        <taxon>Burkholderiales</taxon>
        <taxon>Oxalobacteraceae</taxon>
        <taxon>Undibacterium</taxon>
    </lineage>
</organism>
<dbReference type="SUPFAM" id="SSF109604">
    <property type="entry name" value="HD-domain/PDEase-like"/>
    <property type="match status" value="1"/>
</dbReference>
<comment type="caution">
    <text evidence="1">The sequence shown here is derived from an EMBL/GenBank/DDBJ whole genome shotgun (WGS) entry which is preliminary data.</text>
</comment>
<reference evidence="1 2" key="1">
    <citation type="submission" date="2020-08" db="EMBL/GenBank/DDBJ databases">
        <title>Novel species isolated from subtropical streams in China.</title>
        <authorList>
            <person name="Lu H."/>
        </authorList>
    </citation>
    <scope>NUCLEOTIDE SEQUENCE [LARGE SCALE GENOMIC DNA]</scope>
    <source>
        <strain evidence="1 2">CY18W</strain>
    </source>
</reference>
<sequence length="186" mass="21125">MNKWTPDIYAKAWDFSSRQHNGQTYGGKVEGEKVEYINHVASVAMEVIWALQFNATANAALAVQCALLHDTLEDTSASYDLLKAEFGQAVADGVQALSKNTALPDKTAQMRDSLDRILLQPQEIWMVKMADRISNLYHPPHYWGNEKILAYRHEAQMIHDELHTADAKLAERLQAKIQAYPQFLRK</sequence>
<evidence type="ECO:0000313" key="2">
    <source>
        <dbReference type="Proteomes" id="UP000650424"/>
    </source>
</evidence>
<dbReference type="RefSeq" id="WP_186946885.1">
    <property type="nucleotide sequence ID" value="NZ_JACOGF010000004.1"/>
</dbReference>